<dbReference type="InterPro" id="IPR002942">
    <property type="entry name" value="S4_RNA-bd"/>
</dbReference>
<protein>
    <recommendedName>
        <fullName evidence="4">Pseudouridine synthase</fullName>
        <ecNumber evidence="4">5.4.99.-</ecNumber>
    </recommendedName>
</protein>
<evidence type="ECO:0000256" key="3">
    <source>
        <dbReference type="PROSITE-ProRule" id="PRU00182"/>
    </source>
</evidence>
<dbReference type="FunFam" id="3.10.290.10:FF:000003">
    <property type="entry name" value="Pseudouridine synthase"/>
    <property type="match status" value="1"/>
</dbReference>
<dbReference type="KEGG" id="gtl:EP073_06735"/>
<dbReference type="InterPro" id="IPR050343">
    <property type="entry name" value="RsuA_PseudoU_synthase"/>
</dbReference>
<dbReference type="GO" id="GO:0000455">
    <property type="term" value="P:enzyme-directed rRNA pseudouridine synthesis"/>
    <property type="evidence" value="ECO:0007669"/>
    <property type="project" value="UniProtKB-ARBA"/>
</dbReference>
<dbReference type="InterPro" id="IPR006145">
    <property type="entry name" value="PsdUridine_synth_RsuA/RluA"/>
</dbReference>
<dbReference type="NCBIfam" id="TIGR00093">
    <property type="entry name" value="pseudouridine synthase"/>
    <property type="match status" value="1"/>
</dbReference>
<keyword evidence="7" id="KW-1185">Reference proteome</keyword>
<dbReference type="Gene3D" id="3.30.70.580">
    <property type="entry name" value="Pseudouridine synthase I, catalytic domain, N-terminal subdomain"/>
    <property type="match status" value="1"/>
</dbReference>
<dbReference type="InterPro" id="IPR036986">
    <property type="entry name" value="S4_RNA-bd_sf"/>
</dbReference>
<dbReference type="EMBL" id="CP035108">
    <property type="protein sequence ID" value="QAR33106.1"/>
    <property type="molecule type" value="Genomic_DNA"/>
</dbReference>
<dbReference type="OrthoDB" id="9807213at2"/>
<evidence type="ECO:0000313" key="7">
    <source>
        <dbReference type="Proteomes" id="UP000287502"/>
    </source>
</evidence>
<dbReference type="AlphaFoldDB" id="A0A410JY25"/>
<sequence>MTVRLNKFLSANCGVSRREADRLIESGLVRINGEKVTELGVQVSETDNIELDGDPVTLSELEYYRFFKPRGMLTAYGDGRGKETLEEIPYLREKKLAYSGRLDYDSEGLIIFTNDGDLILRLQKSEFKAEKEYLVWVNGDLCEDDLEQIRSGLSTDEMRYLPCGAERIKAGHFRLILTEGKKRQIREIFRFFGLRVSRLLRVRIGNINIDGLRAGELKRLSAKEITELKKCTG</sequence>
<dbReference type="Proteomes" id="UP000287502">
    <property type="component" value="Chromosome"/>
</dbReference>
<comment type="similarity">
    <text evidence="1 4">Belongs to the pseudouridine synthase RsuA family.</text>
</comment>
<reference evidence="6 7" key="1">
    <citation type="submission" date="2019-01" db="EMBL/GenBank/DDBJ databases">
        <title>Geovibrio thiophilus DSM 11263, complete genome.</title>
        <authorList>
            <person name="Spring S."/>
            <person name="Bunk B."/>
            <person name="Sproer C."/>
        </authorList>
    </citation>
    <scope>NUCLEOTIDE SEQUENCE [LARGE SCALE GENOMIC DNA]</scope>
    <source>
        <strain evidence="6 7">DSM 11263</strain>
    </source>
</reference>
<dbReference type="SUPFAM" id="SSF55174">
    <property type="entry name" value="Alpha-L RNA-binding motif"/>
    <property type="match status" value="1"/>
</dbReference>
<dbReference type="InterPro" id="IPR042092">
    <property type="entry name" value="PsdUridine_s_RsuA/RluB/E/F_cat"/>
</dbReference>
<organism evidence="6 7">
    <name type="scientific">Geovibrio thiophilus</name>
    <dbReference type="NCBI Taxonomy" id="139438"/>
    <lineage>
        <taxon>Bacteria</taxon>
        <taxon>Pseudomonadati</taxon>
        <taxon>Deferribacterota</taxon>
        <taxon>Deferribacteres</taxon>
        <taxon>Deferribacterales</taxon>
        <taxon>Geovibrionaceae</taxon>
        <taxon>Geovibrio</taxon>
    </lineage>
</organism>
<dbReference type="SUPFAM" id="SSF55120">
    <property type="entry name" value="Pseudouridine synthase"/>
    <property type="match status" value="1"/>
</dbReference>
<dbReference type="InterPro" id="IPR020094">
    <property type="entry name" value="TruA/RsuA/RluB/E/F_N"/>
</dbReference>
<dbReference type="InterPro" id="IPR000748">
    <property type="entry name" value="PsdUridine_synth_RsuA/RluB/E/F"/>
</dbReference>
<dbReference type="Gene3D" id="3.30.70.1560">
    <property type="entry name" value="Alpha-L RNA-binding motif"/>
    <property type="match status" value="1"/>
</dbReference>
<dbReference type="GO" id="GO:0120159">
    <property type="term" value="F:rRNA pseudouridine synthase activity"/>
    <property type="evidence" value="ECO:0007669"/>
    <property type="project" value="UniProtKB-ARBA"/>
</dbReference>
<feature type="domain" description="RNA-binding S4" evidence="5">
    <location>
        <begin position="3"/>
        <end position="62"/>
    </location>
</feature>
<dbReference type="Pfam" id="PF00849">
    <property type="entry name" value="PseudoU_synth_2"/>
    <property type="match status" value="1"/>
</dbReference>
<evidence type="ECO:0000313" key="6">
    <source>
        <dbReference type="EMBL" id="QAR33106.1"/>
    </source>
</evidence>
<dbReference type="Pfam" id="PF01479">
    <property type="entry name" value="S4"/>
    <property type="match status" value="1"/>
</dbReference>
<dbReference type="GO" id="GO:0003723">
    <property type="term" value="F:RNA binding"/>
    <property type="evidence" value="ECO:0007669"/>
    <property type="project" value="UniProtKB-KW"/>
</dbReference>
<evidence type="ECO:0000256" key="4">
    <source>
        <dbReference type="RuleBase" id="RU003887"/>
    </source>
</evidence>
<name>A0A410JY25_9BACT</name>
<gene>
    <name evidence="6" type="ORF">EP073_06735</name>
</gene>
<keyword evidence="3" id="KW-0694">RNA-binding</keyword>
<evidence type="ECO:0000256" key="2">
    <source>
        <dbReference type="ARBA" id="ARBA00023235"/>
    </source>
</evidence>
<dbReference type="PROSITE" id="PS50889">
    <property type="entry name" value="S4"/>
    <property type="match status" value="1"/>
</dbReference>
<keyword evidence="2 4" id="KW-0413">Isomerase</keyword>
<proteinExistence type="inferred from homology"/>
<evidence type="ECO:0000259" key="5">
    <source>
        <dbReference type="SMART" id="SM00363"/>
    </source>
</evidence>
<dbReference type="PANTHER" id="PTHR47683:SF2">
    <property type="entry name" value="RNA-BINDING S4 DOMAIN-CONTAINING PROTEIN"/>
    <property type="match status" value="1"/>
</dbReference>
<accession>A0A410JY25</accession>
<dbReference type="Gene3D" id="3.10.290.10">
    <property type="entry name" value="RNA-binding S4 domain"/>
    <property type="match status" value="1"/>
</dbReference>
<dbReference type="InterPro" id="IPR018496">
    <property type="entry name" value="PsdUridine_synth_RsuA/RluB_CS"/>
</dbReference>
<evidence type="ECO:0000256" key="1">
    <source>
        <dbReference type="ARBA" id="ARBA00008348"/>
    </source>
</evidence>
<dbReference type="EC" id="5.4.99.-" evidence="4"/>
<dbReference type="PANTHER" id="PTHR47683">
    <property type="entry name" value="PSEUDOURIDINE SYNTHASE FAMILY PROTEIN-RELATED"/>
    <property type="match status" value="1"/>
</dbReference>
<dbReference type="CDD" id="cd00165">
    <property type="entry name" value="S4"/>
    <property type="match status" value="1"/>
</dbReference>
<dbReference type="SMART" id="SM00363">
    <property type="entry name" value="S4"/>
    <property type="match status" value="1"/>
</dbReference>
<dbReference type="InterPro" id="IPR020103">
    <property type="entry name" value="PsdUridine_synth_cat_dom_sf"/>
</dbReference>
<dbReference type="PROSITE" id="PS01149">
    <property type="entry name" value="PSI_RSU"/>
    <property type="match status" value="1"/>
</dbReference>